<organism evidence="1 2">
    <name type="scientific">Parasponia andersonii</name>
    <name type="common">Sponia andersonii</name>
    <dbReference type="NCBI Taxonomy" id="3476"/>
    <lineage>
        <taxon>Eukaryota</taxon>
        <taxon>Viridiplantae</taxon>
        <taxon>Streptophyta</taxon>
        <taxon>Embryophyta</taxon>
        <taxon>Tracheophyta</taxon>
        <taxon>Spermatophyta</taxon>
        <taxon>Magnoliopsida</taxon>
        <taxon>eudicotyledons</taxon>
        <taxon>Gunneridae</taxon>
        <taxon>Pentapetalae</taxon>
        <taxon>rosids</taxon>
        <taxon>fabids</taxon>
        <taxon>Rosales</taxon>
        <taxon>Cannabaceae</taxon>
        <taxon>Parasponia</taxon>
    </lineage>
</organism>
<accession>A0A2P5BZR6</accession>
<dbReference type="OrthoDB" id="10339399at2759"/>
<keyword evidence="2" id="KW-1185">Reference proteome</keyword>
<name>A0A2P5BZR6_PARAD</name>
<gene>
    <name evidence="1" type="ORF">PanWU01x14_196460</name>
</gene>
<proteinExistence type="predicted"/>
<dbReference type="Proteomes" id="UP000237105">
    <property type="component" value="Unassembled WGS sequence"/>
</dbReference>
<evidence type="ECO:0000313" key="1">
    <source>
        <dbReference type="EMBL" id="PON54256.1"/>
    </source>
</evidence>
<evidence type="ECO:0000313" key="2">
    <source>
        <dbReference type="Proteomes" id="UP000237105"/>
    </source>
</evidence>
<sequence>MHEETSSYEVLNHSLQICNIVRSISCSRRPVCFPLLVNALFLSPQCSNLVLKQLGADVAYFLGTNSPPVCVIGRNCDIYEERPGTALADISLI</sequence>
<dbReference type="AlphaFoldDB" id="A0A2P5BZR6"/>
<reference evidence="2" key="1">
    <citation type="submission" date="2016-06" db="EMBL/GenBank/DDBJ databases">
        <title>Parallel loss of symbiosis genes in relatives of nitrogen-fixing non-legume Parasponia.</title>
        <authorList>
            <person name="Van Velzen R."/>
            <person name="Holmer R."/>
            <person name="Bu F."/>
            <person name="Rutten L."/>
            <person name="Van Zeijl A."/>
            <person name="Liu W."/>
            <person name="Santuari L."/>
            <person name="Cao Q."/>
            <person name="Sharma T."/>
            <person name="Shen D."/>
            <person name="Roswanjaya Y."/>
            <person name="Wardhani T."/>
            <person name="Kalhor M.S."/>
            <person name="Jansen J."/>
            <person name="Van den Hoogen J."/>
            <person name="Gungor B."/>
            <person name="Hartog M."/>
            <person name="Hontelez J."/>
            <person name="Verver J."/>
            <person name="Yang W.-C."/>
            <person name="Schijlen E."/>
            <person name="Repin R."/>
            <person name="Schilthuizen M."/>
            <person name="Schranz E."/>
            <person name="Heidstra R."/>
            <person name="Miyata K."/>
            <person name="Fedorova E."/>
            <person name="Kohlen W."/>
            <person name="Bisseling T."/>
            <person name="Smit S."/>
            <person name="Geurts R."/>
        </authorList>
    </citation>
    <scope>NUCLEOTIDE SEQUENCE [LARGE SCALE GENOMIC DNA]</scope>
    <source>
        <strain evidence="2">cv. WU1-14</strain>
    </source>
</reference>
<protein>
    <submittedName>
        <fullName evidence="1">Uncharacterized protein</fullName>
    </submittedName>
</protein>
<comment type="caution">
    <text evidence="1">The sequence shown here is derived from an EMBL/GenBank/DDBJ whole genome shotgun (WGS) entry which is preliminary data.</text>
</comment>
<dbReference type="EMBL" id="JXTB01000197">
    <property type="protein sequence ID" value="PON54256.1"/>
    <property type="molecule type" value="Genomic_DNA"/>
</dbReference>